<dbReference type="PANTHER" id="PTHR36115">
    <property type="entry name" value="PROLINE-RICH ANTIGEN HOMOLOG-RELATED"/>
    <property type="match status" value="1"/>
</dbReference>
<evidence type="ECO:0000256" key="2">
    <source>
        <dbReference type="ARBA" id="ARBA00022475"/>
    </source>
</evidence>
<reference evidence="8 10" key="1">
    <citation type="submission" date="2018-06" db="EMBL/GenBank/DDBJ databases">
        <authorList>
            <consortium name="Pathogen Informatics"/>
            <person name="Doyle S."/>
        </authorList>
    </citation>
    <scope>NUCLEOTIDE SEQUENCE [LARGE SCALE GENOMIC DNA]</scope>
    <source>
        <strain evidence="8 10">NCTC11159</strain>
    </source>
</reference>
<evidence type="ECO:0000259" key="7">
    <source>
        <dbReference type="Pfam" id="PF06271"/>
    </source>
</evidence>
<reference evidence="9 11" key="2">
    <citation type="submission" date="2019-03" db="EMBL/GenBank/DDBJ databases">
        <title>Genomic Encyclopedia of Type Strains, Phase IV (KMG-IV): sequencing the most valuable type-strain genomes for metagenomic binning, comparative biology and taxonomic classification.</title>
        <authorList>
            <person name="Goeker M."/>
        </authorList>
    </citation>
    <scope>NUCLEOTIDE SEQUENCE [LARGE SCALE GENOMIC DNA]</scope>
    <source>
        <strain evidence="9 11">DSM 3764</strain>
    </source>
</reference>
<evidence type="ECO:0000256" key="3">
    <source>
        <dbReference type="ARBA" id="ARBA00022692"/>
    </source>
</evidence>
<keyword evidence="4 6" id="KW-1133">Transmembrane helix</keyword>
<dbReference type="GO" id="GO:0005886">
    <property type="term" value="C:plasma membrane"/>
    <property type="evidence" value="ECO:0007669"/>
    <property type="project" value="UniProtKB-SubCell"/>
</dbReference>
<name>A0A377SUN4_9NEIS</name>
<evidence type="ECO:0000313" key="11">
    <source>
        <dbReference type="Proteomes" id="UP000295794"/>
    </source>
</evidence>
<evidence type="ECO:0000313" key="9">
    <source>
        <dbReference type="EMBL" id="TCU85544.1"/>
    </source>
</evidence>
<dbReference type="Pfam" id="PF06271">
    <property type="entry name" value="RDD"/>
    <property type="match status" value="1"/>
</dbReference>
<sequence>MQNQEFEYAGFWVRTGATIIDTILTFLITAPLLISIYGWGYFNGEKADFIVGPADFLITWVLPAIAVIVFWKLKQATPGKMAISATIVDATTGKPASTAQLISRYFAYFLAMAPLFLGIVWVAFDRRKQGWHDKLAGTVVIKRANTGPESVKFNKD</sequence>
<dbReference type="InterPro" id="IPR010432">
    <property type="entry name" value="RDD"/>
</dbReference>
<gene>
    <name evidence="9" type="ORF">EV682_10754</name>
    <name evidence="8" type="ORF">NCTC11159_03554</name>
</gene>
<evidence type="ECO:0000256" key="5">
    <source>
        <dbReference type="ARBA" id="ARBA00023136"/>
    </source>
</evidence>
<keyword evidence="11" id="KW-1185">Reference proteome</keyword>
<comment type="subcellular location">
    <subcellularLocation>
        <location evidence="1">Cell membrane</location>
        <topology evidence="1">Multi-pass membrane protein</topology>
    </subcellularLocation>
</comment>
<feature type="domain" description="RDD" evidence="7">
    <location>
        <begin position="8"/>
        <end position="137"/>
    </location>
</feature>
<evidence type="ECO:0000313" key="10">
    <source>
        <dbReference type="Proteomes" id="UP000255108"/>
    </source>
</evidence>
<feature type="transmembrane region" description="Helical" evidence="6">
    <location>
        <begin position="12"/>
        <end position="37"/>
    </location>
</feature>
<dbReference type="PANTHER" id="PTHR36115:SF4">
    <property type="entry name" value="MEMBRANE PROTEIN"/>
    <property type="match status" value="1"/>
</dbReference>
<evidence type="ECO:0000256" key="6">
    <source>
        <dbReference type="SAM" id="Phobius"/>
    </source>
</evidence>
<accession>A0A377SUN4</accession>
<dbReference type="RefSeq" id="WP_115228730.1">
    <property type="nucleotide sequence ID" value="NZ_CAWOLO010000007.1"/>
</dbReference>
<dbReference type="EMBL" id="SMBT01000007">
    <property type="protein sequence ID" value="TCU85544.1"/>
    <property type="molecule type" value="Genomic_DNA"/>
</dbReference>
<protein>
    <submittedName>
        <fullName evidence="8 9">RDD family</fullName>
    </submittedName>
</protein>
<feature type="transmembrane region" description="Helical" evidence="6">
    <location>
        <begin position="105"/>
        <end position="124"/>
    </location>
</feature>
<dbReference type="OrthoDB" id="5298807at2"/>
<feature type="transmembrane region" description="Helical" evidence="6">
    <location>
        <begin position="49"/>
        <end position="71"/>
    </location>
</feature>
<dbReference type="InterPro" id="IPR051791">
    <property type="entry name" value="Pra-immunoreactive"/>
</dbReference>
<evidence type="ECO:0000313" key="8">
    <source>
        <dbReference type="EMBL" id="STR45008.1"/>
    </source>
</evidence>
<dbReference type="Proteomes" id="UP000295794">
    <property type="component" value="Unassembled WGS sequence"/>
</dbReference>
<evidence type="ECO:0000256" key="1">
    <source>
        <dbReference type="ARBA" id="ARBA00004651"/>
    </source>
</evidence>
<evidence type="ECO:0000256" key="4">
    <source>
        <dbReference type="ARBA" id="ARBA00022989"/>
    </source>
</evidence>
<keyword evidence="3 6" id="KW-0812">Transmembrane</keyword>
<organism evidence="8 10">
    <name type="scientific">Iodobacter fluviatilis</name>
    <dbReference type="NCBI Taxonomy" id="537"/>
    <lineage>
        <taxon>Bacteria</taxon>
        <taxon>Pseudomonadati</taxon>
        <taxon>Pseudomonadota</taxon>
        <taxon>Betaproteobacteria</taxon>
        <taxon>Neisseriales</taxon>
        <taxon>Chitinibacteraceae</taxon>
        <taxon>Iodobacter</taxon>
    </lineage>
</organism>
<proteinExistence type="predicted"/>
<dbReference type="AlphaFoldDB" id="A0A377SUN4"/>
<dbReference type="Proteomes" id="UP000255108">
    <property type="component" value="Unassembled WGS sequence"/>
</dbReference>
<keyword evidence="5 6" id="KW-0472">Membrane</keyword>
<dbReference type="EMBL" id="UGHR01000003">
    <property type="protein sequence ID" value="STR45008.1"/>
    <property type="molecule type" value="Genomic_DNA"/>
</dbReference>
<keyword evidence="2" id="KW-1003">Cell membrane</keyword>